<feature type="domain" description="GST C-terminal" evidence="5">
    <location>
        <begin position="87"/>
        <end position="218"/>
    </location>
</feature>
<dbReference type="PROSITE" id="PS50405">
    <property type="entry name" value="GST_CTER"/>
    <property type="match status" value="1"/>
</dbReference>
<name>A0A1Y2MHR9_EPING</name>
<feature type="region of interest" description="Disordered" evidence="3">
    <location>
        <begin position="206"/>
        <end position="236"/>
    </location>
</feature>
<dbReference type="AlphaFoldDB" id="A0A1Y2MHR9"/>
<dbReference type="InParanoid" id="A0A1Y2MHR9"/>
<accession>A0A1Y2MHR9</accession>
<evidence type="ECO:0000259" key="5">
    <source>
        <dbReference type="PROSITE" id="PS50405"/>
    </source>
</evidence>
<dbReference type="Gene3D" id="1.20.1050.10">
    <property type="match status" value="1"/>
</dbReference>
<evidence type="ECO:0000259" key="4">
    <source>
        <dbReference type="PROSITE" id="PS50404"/>
    </source>
</evidence>
<dbReference type="EMBL" id="KZ107838">
    <property type="protein sequence ID" value="OSS54788.1"/>
    <property type="molecule type" value="Genomic_DNA"/>
</dbReference>
<dbReference type="InterPro" id="IPR004046">
    <property type="entry name" value="GST_C"/>
</dbReference>
<evidence type="ECO:0008006" key="8">
    <source>
        <dbReference type="Google" id="ProtNLM"/>
    </source>
</evidence>
<dbReference type="PANTHER" id="PTHR44051">
    <property type="entry name" value="GLUTATHIONE S-TRANSFERASE-RELATED"/>
    <property type="match status" value="1"/>
</dbReference>
<gene>
    <name evidence="6" type="ORF">B5807_00238</name>
</gene>
<evidence type="ECO:0000256" key="1">
    <source>
        <dbReference type="ARBA" id="ARBA00007409"/>
    </source>
</evidence>
<dbReference type="InterPro" id="IPR036249">
    <property type="entry name" value="Thioredoxin-like_sf"/>
</dbReference>
<reference evidence="6 7" key="1">
    <citation type="journal article" date="2017" name="Genome Announc.">
        <title>Genome sequence of the saprophytic ascomycete Epicoccum nigrum ICMP 19927 strain isolated from New Zealand.</title>
        <authorList>
            <person name="Fokin M."/>
            <person name="Fleetwood D."/>
            <person name="Weir B.S."/>
            <person name="Villas-Boas S.G."/>
        </authorList>
    </citation>
    <scope>NUCLEOTIDE SEQUENCE [LARGE SCALE GENOMIC DNA]</scope>
    <source>
        <strain evidence="6 7">ICMP 19927</strain>
    </source>
</reference>
<organism evidence="6 7">
    <name type="scientific">Epicoccum nigrum</name>
    <name type="common">Soil fungus</name>
    <name type="synonym">Epicoccum purpurascens</name>
    <dbReference type="NCBI Taxonomy" id="105696"/>
    <lineage>
        <taxon>Eukaryota</taxon>
        <taxon>Fungi</taxon>
        <taxon>Dikarya</taxon>
        <taxon>Ascomycota</taxon>
        <taxon>Pezizomycotina</taxon>
        <taxon>Dothideomycetes</taxon>
        <taxon>Pleosporomycetidae</taxon>
        <taxon>Pleosporales</taxon>
        <taxon>Pleosporineae</taxon>
        <taxon>Didymellaceae</taxon>
        <taxon>Epicoccum</taxon>
    </lineage>
</organism>
<proteinExistence type="inferred from homology"/>
<dbReference type="Pfam" id="PF00043">
    <property type="entry name" value="GST_C"/>
    <property type="match status" value="1"/>
</dbReference>
<dbReference type="InterPro" id="IPR010987">
    <property type="entry name" value="Glutathione-S-Trfase_C-like"/>
</dbReference>
<dbReference type="SUPFAM" id="SSF52833">
    <property type="entry name" value="Thioredoxin-like"/>
    <property type="match status" value="1"/>
</dbReference>
<dbReference type="Pfam" id="PF02798">
    <property type="entry name" value="GST_N"/>
    <property type="match status" value="1"/>
</dbReference>
<feature type="compositionally biased region" description="Polar residues" evidence="3">
    <location>
        <begin position="218"/>
        <end position="236"/>
    </location>
</feature>
<dbReference type="SUPFAM" id="SSF47616">
    <property type="entry name" value="GST C-terminal domain-like"/>
    <property type="match status" value="1"/>
</dbReference>
<feature type="domain" description="GST N-terminal" evidence="4">
    <location>
        <begin position="1"/>
        <end position="82"/>
    </location>
</feature>
<dbReference type="PANTHER" id="PTHR44051:SF8">
    <property type="entry name" value="GLUTATHIONE S-TRANSFERASE GSTA"/>
    <property type="match status" value="1"/>
</dbReference>
<dbReference type="SFLD" id="SFLDG00358">
    <property type="entry name" value="Main_(cytGST)"/>
    <property type="match status" value="1"/>
</dbReference>
<dbReference type="Gene3D" id="3.40.30.10">
    <property type="entry name" value="Glutaredoxin"/>
    <property type="match status" value="1"/>
</dbReference>
<evidence type="ECO:0000256" key="2">
    <source>
        <dbReference type="RuleBase" id="RU003494"/>
    </source>
</evidence>
<sequence length="236" mass="26632">MTIQVYCDPCTVNSRKVLAGLQQMKADYNYNYINYFTGQHKSEEYKKINPHATVPAATDGDLVITESNAILAYAADVSGAESLYPKDLKQRALVNKWLLWEACQWFPSCYIYLVEYVVKPLLQSEPDQKVIDGESEHMNTLCGLLNDQLGKTKWLTGDNVTIADFAVASPMHLHEASRLPLEKYPNLKRWMIEGMEQFDSWKNTQGAVNKALLPNGKPNGQSNEQPKSTQPDATQQ</sequence>
<dbReference type="InterPro" id="IPR036282">
    <property type="entry name" value="Glutathione-S-Trfase_C_sf"/>
</dbReference>
<keyword evidence="7" id="KW-1185">Reference proteome</keyword>
<evidence type="ECO:0000256" key="3">
    <source>
        <dbReference type="SAM" id="MobiDB-lite"/>
    </source>
</evidence>
<dbReference type="STRING" id="105696.A0A1Y2MHR9"/>
<evidence type="ECO:0000313" key="6">
    <source>
        <dbReference type="EMBL" id="OSS54788.1"/>
    </source>
</evidence>
<dbReference type="InterPro" id="IPR040079">
    <property type="entry name" value="Glutathione_S-Trfase"/>
</dbReference>
<dbReference type="InterPro" id="IPR004045">
    <property type="entry name" value="Glutathione_S-Trfase_N"/>
</dbReference>
<dbReference type="OMA" id="DLYNFPM"/>
<evidence type="ECO:0000313" key="7">
    <source>
        <dbReference type="Proteomes" id="UP000193240"/>
    </source>
</evidence>
<protein>
    <recommendedName>
        <fullName evidence="8">GST C-terminal domain-containing protein</fullName>
    </recommendedName>
</protein>
<dbReference type="Proteomes" id="UP000193240">
    <property type="component" value="Unassembled WGS sequence"/>
</dbReference>
<dbReference type="PROSITE" id="PS50404">
    <property type="entry name" value="GST_NTER"/>
    <property type="match status" value="1"/>
</dbReference>
<dbReference type="SFLD" id="SFLDS00019">
    <property type="entry name" value="Glutathione_Transferase_(cytos"/>
    <property type="match status" value="1"/>
</dbReference>
<comment type="similarity">
    <text evidence="1 2">Belongs to the GST superfamily.</text>
</comment>